<dbReference type="Gene3D" id="1.10.357.110">
    <property type="entry name" value="Vacuolar protein sorting-associated protein 53, C-terminus"/>
    <property type="match status" value="1"/>
</dbReference>
<dbReference type="GO" id="GO:0010008">
    <property type="term" value="C:endosome membrane"/>
    <property type="evidence" value="ECO:0007669"/>
    <property type="project" value="UniProtKB-SubCell"/>
</dbReference>
<evidence type="ECO:0000256" key="2">
    <source>
        <dbReference type="ARBA" id="ARBA00004150"/>
    </source>
</evidence>
<evidence type="ECO:0000256" key="12">
    <source>
        <dbReference type="SAM" id="Phobius"/>
    </source>
</evidence>
<sequence>MATAAIMLEVWLDRVIPDQSSFPGGRRGLILAVDTANVSTLGHITNYPSNQETVALQIPTLNNQIPAHTILHDGPCASPIVRETLDNFNQYIQIDFVTIFFIFAWDCTHGRTADARHWFSYFTNLTYVGLAFYFLFAGLHTLIYAIRGRSWLSDWPEFLQAAHSIYYTTVAVFPPLVTIVFWAILYSDPWFPVTEEAWSNVSQHAINSLYALIEIFLTRTDPPPLLHLAFLIFILALYLSLAYMVHAIDGFYPYNFLDPSTGSGKVAGYCFGILAASIVIFGVIWGLIWFPDYDPTEHLNALFANPSTLPAVPKTSTALRAYQNDVDQEITAAVRQQSISDNDSVKRIKSAKDDLAELFQKVEDVRRRAIETEEAITEMTADIKRLDNTKKNLTLSMTALKRLQMLTTAYEQLRDLSTSRQYRECAQLLQAVIQLMAHFKSYRSIDQIATLSRNVSDLQRELLEQVCEDFEIAFAKGEVGQRRAMLAEACSVMDALGDNARSRLTTWYCNTQLREYRQLFRGSEEAGSLENISMRYSWFKRMLKTYDNEHATLFPPTWRVNELLANAFCEGTREDFRGILLRSSRRADGQAIDVDLLLKCLQETLDFEHALEQRFSNASRASMDTISSADDKPTVFSHAISEAFEPHLNIWVEAQDKQLSSLIPRYKQEPLRQTDEDFNAQMVAGSSIELFNFYRLTLSQCARLSPGARLVELTKVYAKYLDQYAQQILWFHLSERPTGQTPSKVPSTEDMILVLNTADYCYNTSVQLEEKIKSRIDAEYKSQIDLQNQGEAFMGIAAATVRALVKRVEVDIEPTLREMRNVGWSKMENVSDQSSYVSEMIRKMNARASEILGLLHKQQYARAFCDNLVDSTCNAYLANIFQCKPISEVGAEQMLLDIYTIKQSFEKLLTLANPATKQPPSSSYLKRVSQSTSRIDPILKTLQVRPSPPEALVQAYLIHVADKSDTNFRKILDLKGLKKADQSHLIELFQAHCSSPRNENLQESSPILSPMNATATVSSSNSATTHLGTGIGSLSQATASLSTSNLPGRFDPTTFGSALMTAARDGVDRLGTPALSSTSGTPAESRLGSPPPPTNRRALSPDVHERLTAGNLNENLRSIGKFFKRDVGSFRGRFGGTEDG</sequence>
<dbReference type="InterPro" id="IPR006838">
    <property type="entry name" value="ADTRP_AIG1"/>
</dbReference>
<dbReference type="InterPro" id="IPR039766">
    <property type="entry name" value="Vps53"/>
</dbReference>
<dbReference type="Pfam" id="PF04100">
    <property type="entry name" value="Vps53_N"/>
    <property type="match status" value="1"/>
</dbReference>
<keyword evidence="5 12" id="KW-0812">Transmembrane</keyword>
<dbReference type="PANTHER" id="PTHR12820:SF0">
    <property type="entry name" value="VACUOLAR PROTEIN SORTING-ASSOCIATED PROTEIN 53 HOMOLOG"/>
    <property type="match status" value="1"/>
</dbReference>
<feature type="transmembrane region" description="Helical" evidence="12">
    <location>
        <begin position="266"/>
        <end position="290"/>
    </location>
</feature>
<dbReference type="Proteomes" id="UP001161017">
    <property type="component" value="Unassembled WGS sequence"/>
</dbReference>
<dbReference type="InterPro" id="IPR031745">
    <property type="entry name" value="Vps53_C"/>
</dbReference>
<feature type="region of interest" description="Disordered" evidence="11">
    <location>
        <begin position="1069"/>
        <end position="1101"/>
    </location>
</feature>
<gene>
    <name evidence="15" type="primary">VPS53</name>
    <name evidence="15" type="ORF">OHK93_007515</name>
</gene>
<name>A0AA43QKM4_9LECA</name>
<reference evidence="15" key="1">
    <citation type="journal article" date="2023" name="Genome Biol. Evol.">
        <title>First Whole Genome Sequence and Flow Cytometry Genome Size Data for the Lichen-Forming Fungus Ramalina farinacea (Ascomycota).</title>
        <authorList>
            <person name="Llewellyn T."/>
            <person name="Mian S."/>
            <person name="Hill R."/>
            <person name="Leitch I.J."/>
            <person name="Gaya E."/>
        </authorList>
    </citation>
    <scope>NUCLEOTIDE SEQUENCE</scope>
    <source>
        <strain evidence="15">LIQ254RAFAR</strain>
    </source>
</reference>
<dbReference type="GO" id="GO:0005829">
    <property type="term" value="C:cytosol"/>
    <property type="evidence" value="ECO:0007669"/>
    <property type="project" value="GOC"/>
</dbReference>
<dbReference type="Pfam" id="PF16854">
    <property type="entry name" value="VPS53_C"/>
    <property type="match status" value="1"/>
</dbReference>
<evidence type="ECO:0000256" key="11">
    <source>
        <dbReference type="SAM" id="MobiDB-lite"/>
    </source>
</evidence>
<dbReference type="GO" id="GO:0000938">
    <property type="term" value="C:GARP complex"/>
    <property type="evidence" value="ECO:0007669"/>
    <property type="project" value="InterPro"/>
</dbReference>
<feature type="coiled-coil region" evidence="10">
    <location>
        <begin position="348"/>
        <end position="403"/>
    </location>
</feature>
<evidence type="ECO:0000256" key="7">
    <source>
        <dbReference type="ARBA" id="ARBA00022989"/>
    </source>
</evidence>
<keyword evidence="6" id="KW-0967">Endosome</keyword>
<feature type="transmembrane region" description="Helical" evidence="12">
    <location>
        <begin position="225"/>
        <end position="245"/>
    </location>
</feature>
<dbReference type="PANTHER" id="PTHR12820">
    <property type="entry name" value="VACUOLAR SORTING PROTEIN 53"/>
    <property type="match status" value="1"/>
</dbReference>
<keyword evidence="9 12" id="KW-0472">Membrane</keyword>
<protein>
    <submittedName>
        <fullName evidence="15">Vacuolar protein sorting-associated protein 53</fullName>
    </submittedName>
</protein>
<keyword evidence="8" id="KW-0333">Golgi apparatus</keyword>
<dbReference type="AlphaFoldDB" id="A0AA43QKM4"/>
<organism evidence="15 16">
    <name type="scientific">Ramalina farinacea</name>
    <dbReference type="NCBI Taxonomy" id="258253"/>
    <lineage>
        <taxon>Eukaryota</taxon>
        <taxon>Fungi</taxon>
        <taxon>Dikarya</taxon>
        <taxon>Ascomycota</taxon>
        <taxon>Pezizomycotina</taxon>
        <taxon>Lecanoromycetes</taxon>
        <taxon>OSLEUM clade</taxon>
        <taxon>Lecanoromycetidae</taxon>
        <taxon>Lecanorales</taxon>
        <taxon>Lecanorineae</taxon>
        <taxon>Ramalinaceae</taxon>
        <taxon>Ramalina</taxon>
    </lineage>
</organism>
<dbReference type="Pfam" id="PF04750">
    <property type="entry name" value="Far-17a_AIG1"/>
    <property type="match status" value="1"/>
</dbReference>
<evidence type="ECO:0000256" key="1">
    <source>
        <dbReference type="ARBA" id="ARBA00004127"/>
    </source>
</evidence>
<dbReference type="InterPro" id="IPR038260">
    <property type="entry name" value="Vps53_C_sf"/>
</dbReference>
<evidence type="ECO:0000313" key="15">
    <source>
        <dbReference type="EMBL" id="MDI1488241.1"/>
    </source>
</evidence>
<evidence type="ECO:0000256" key="9">
    <source>
        <dbReference type="ARBA" id="ARBA00023136"/>
    </source>
</evidence>
<evidence type="ECO:0000256" key="3">
    <source>
        <dbReference type="ARBA" id="ARBA00004481"/>
    </source>
</evidence>
<evidence type="ECO:0000256" key="5">
    <source>
        <dbReference type="ARBA" id="ARBA00022692"/>
    </source>
</evidence>
<keyword evidence="16" id="KW-1185">Reference proteome</keyword>
<keyword evidence="10" id="KW-0175">Coiled coil</keyword>
<comment type="subcellular location">
    <subcellularLocation>
        <location evidence="1">Endomembrane system</location>
        <topology evidence="1">Multi-pass membrane protein</topology>
    </subcellularLocation>
    <subcellularLocation>
        <location evidence="3">Endosome membrane</location>
        <topology evidence="3">Peripheral membrane protein</topology>
    </subcellularLocation>
    <subcellularLocation>
        <location evidence="2">Golgi apparatus</location>
        <location evidence="2">trans-Golgi network membrane</location>
        <topology evidence="2">Peripheral membrane protein</topology>
    </subcellularLocation>
</comment>
<feature type="domain" description="Vps53 N-terminal" evidence="13">
    <location>
        <begin position="291"/>
        <end position="669"/>
    </location>
</feature>
<evidence type="ECO:0000259" key="13">
    <source>
        <dbReference type="Pfam" id="PF04100"/>
    </source>
</evidence>
<evidence type="ECO:0000256" key="4">
    <source>
        <dbReference type="ARBA" id="ARBA00008628"/>
    </source>
</evidence>
<evidence type="ECO:0000256" key="8">
    <source>
        <dbReference type="ARBA" id="ARBA00023034"/>
    </source>
</evidence>
<comment type="caution">
    <text evidence="15">The sequence shown here is derived from an EMBL/GenBank/DDBJ whole genome shotgun (WGS) entry which is preliminary data.</text>
</comment>
<dbReference type="GO" id="GO:0042147">
    <property type="term" value="P:retrograde transport, endosome to Golgi"/>
    <property type="evidence" value="ECO:0007669"/>
    <property type="project" value="InterPro"/>
</dbReference>
<proteinExistence type="inferred from homology"/>
<evidence type="ECO:0000256" key="10">
    <source>
        <dbReference type="SAM" id="Coils"/>
    </source>
</evidence>
<feature type="transmembrane region" description="Helical" evidence="12">
    <location>
        <begin position="165"/>
        <end position="185"/>
    </location>
</feature>
<keyword evidence="7 12" id="KW-1133">Transmembrane helix</keyword>
<dbReference type="InterPro" id="IPR007234">
    <property type="entry name" value="Vps53_N"/>
</dbReference>
<comment type="similarity">
    <text evidence="4">Belongs to the VPS53 family.</text>
</comment>
<evidence type="ECO:0000313" key="16">
    <source>
        <dbReference type="Proteomes" id="UP001161017"/>
    </source>
</evidence>
<accession>A0AA43QKM4</accession>
<evidence type="ECO:0000256" key="6">
    <source>
        <dbReference type="ARBA" id="ARBA00022753"/>
    </source>
</evidence>
<feature type="domain" description="Vps53 C-terminal" evidence="14">
    <location>
        <begin position="892"/>
        <end position="977"/>
    </location>
</feature>
<dbReference type="EMBL" id="JAPUFD010000007">
    <property type="protein sequence ID" value="MDI1488241.1"/>
    <property type="molecule type" value="Genomic_DNA"/>
</dbReference>
<evidence type="ECO:0000259" key="14">
    <source>
        <dbReference type="Pfam" id="PF16854"/>
    </source>
</evidence>
<feature type="transmembrane region" description="Helical" evidence="12">
    <location>
        <begin position="125"/>
        <end position="145"/>
    </location>
</feature>